<dbReference type="EMBL" id="OX365772">
    <property type="protein sequence ID" value="CAI4036958.1"/>
    <property type="molecule type" value="Genomic_DNA"/>
</dbReference>
<sequence length="201" mass="23617">MDYIEFIGKGETPDSFRDKINDLVKKEFMKIEKETVHPEVRDIIAKSKGPAKNVDALPKGLYAEYLRLSKNNKKRALSYDDDNDTLFLQEYKRKYPRINTSRYVPNESAELGSLGIVDSYLKHQEIVLSTLLPRTISNQWMINNDHIQQTSTIVEEMNKRQSKQISDLEVYREGLKCRYEPLFLQMRRQVKEKLKHPPPNI</sequence>
<accession>A0AA35IU37</accession>
<reference evidence="1" key="1">
    <citation type="submission" date="2022-10" db="EMBL/GenBank/DDBJ databases">
        <authorList>
            <person name="Byrne P K."/>
        </authorList>
    </citation>
    <scope>NUCLEOTIDE SEQUENCE</scope>
    <source>
        <strain evidence="1">IFO1815</strain>
    </source>
</reference>
<dbReference type="GeneID" id="80921883"/>
<protein>
    <submittedName>
        <fullName evidence="1">Uncharacterized protein</fullName>
    </submittedName>
</protein>
<dbReference type="RefSeq" id="XP_056080075.1">
    <property type="nucleotide sequence ID" value="XM_056226347.1"/>
</dbReference>
<organism evidence="1 2">
    <name type="scientific">Saccharomyces mikatae IFO 1815</name>
    <dbReference type="NCBI Taxonomy" id="226126"/>
    <lineage>
        <taxon>Eukaryota</taxon>
        <taxon>Fungi</taxon>
        <taxon>Dikarya</taxon>
        <taxon>Ascomycota</taxon>
        <taxon>Saccharomycotina</taxon>
        <taxon>Saccharomycetes</taxon>
        <taxon>Saccharomycetales</taxon>
        <taxon>Saccharomycetaceae</taxon>
        <taxon>Saccharomyces</taxon>
    </lineage>
</organism>
<dbReference type="AlphaFoldDB" id="A0AA35IU37"/>
<dbReference type="Proteomes" id="UP001161438">
    <property type="component" value="Chromosome 16"/>
</dbReference>
<keyword evidence="2" id="KW-1185">Reference proteome</keyword>
<name>A0AA35IU37_SACMI</name>
<evidence type="ECO:0000313" key="2">
    <source>
        <dbReference type="Proteomes" id="UP001161438"/>
    </source>
</evidence>
<evidence type="ECO:0000313" key="1">
    <source>
        <dbReference type="EMBL" id="CAI4036958.1"/>
    </source>
</evidence>
<gene>
    <name evidence="1" type="primary">SMKI16G2550</name>
    <name evidence="1" type="ORF">SMKI_16G2550</name>
</gene>
<proteinExistence type="predicted"/>